<name>A0ABP7FV42_9ACTN</name>
<dbReference type="EMBL" id="BAABDD010000012">
    <property type="protein sequence ID" value="GAA3747242.1"/>
    <property type="molecule type" value="Genomic_DNA"/>
</dbReference>
<dbReference type="InterPro" id="IPR003594">
    <property type="entry name" value="HATPase_dom"/>
</dbReference>
<accession>A0ABP7FV42</accession>
<dbReference type="InterPro" id="IPR036890">
    <property type="entry name" value="HATPase_C_sf"/>
</dbReference>
<dbReference type="RefSeq" id="WP_344971837.1">
    <property type="nucleotide sequence ID" value="NZ_BAABDD010000012.1"/>
</dbReference>
<reference evidence="3" key="1">
    <citation type="journal article" date="2019" name="Int. J. Syst. Evol. Microbiol.">
        <title>The Global Catalogue of Microorganisms (GCM) 10K type strain sequencing project: providing services to taxonomists for standard genome sequencing and annotation.</title>
        <authorList>
            <consortium name="The Broad Institute Genomics Platform"/>
            <consortium name="The Broad Institute Genome Sequencing Center for Infectious Disease"/>
            <person name="Wu L."/>
            <person name="Ma J."/>
        </authorList>
    </citation>
    <scope>NUCLEOTIDE SEQUENCE [LARGE SCALE GENOMIC DNA]</scope>
    <source>
        <strain evidence="3">JCM 17137</strain>
    </source>
</reference>
<comment type="caution">
    <text evidence="2">The sequence shown here is derived from an EMBL/GenBank/DDBJ whole genome shotgun (WGS) entry which is preliminary data.</text>
</comment>
<protein>
    <recommendedName>
        <fullName evidence="1">Histidine kinase/HSP90-like ATPase domain-containing protein</fullName>
    </recommendedName>
</protein>
<sequence>MPALAPMPPLPEVTVALDALVPPLYRHYFNRRPDRPYYLYRRYDFPGLTTFLPLVRAFLDTCAAERGGEYRYLFALLGTELASNAIAHTHSGRPGGNYSLVVRRSQAGLTLTCRDDGTDDPPASESRLRAGSLAAFTDPQPDSRSGTGLALVDALSSSWGDSGPGGFRRVWFHLAYDLSGSAWRDA</sequence>
<evidence type="ECO:0000313" key="2">
    <source>
        <dbReference type="EMBL" id="GAA3747242.1"/>
    </source>
</evidence>
<organism evidence="2 3">
    <name type="scientific">Salinactinospora qingdaonensis</name>
    <dbReference type="NCBI Taxonomy" id="702744"/>
    <lineage>
        <taxon>Bacteria</taxon>
        <taxon>Bacillati</taxon>
        <taxon>Actinomycetota</taxon>
        <taxon>Actinomycetes</taxon>
        <taxon>Streptosporangiales</taxon>
        <taxon>Nocardiopsidaceae</taxon>
        <taxon>Salinactinospora</taxon>
    </lineage>
</organism>
<dbReference type="CDD" id="cd16936">
    <property type="entry name" value="HATPase_RsbW-like"/>
    <property type="match status" value="1"/>
</dbReference>
<dbReference type="Proteomes" id="UP001500908">
    <property type="component" value="Unassembled WGS sequence"/>
</dbReference>
<keyword evidence="3" id="KW-1185">Reference proteome</keyword>
<dbReference type="SUPFAM" id="SSF55874">
    <property type="entry name" value="ATPase domain of HSP90 chaperone/DNA topoisomerase II/histidine kinase"/>
    <property type="match status" value="1"/>
</dbReference>
<evidence type="ECO:0000313" key="3">
    <source>
        <dbReference type="Proteomes" id="UP001500908"/>
    </source>
</evidence>
<gene>
    <name evidence="2" type="ORF">GCM10022402_28310</name>
</gene>
<proteinExistence type="predicted"/>
<dbReference type="Pfam" id="PF13581">
    <property type="entry name" value="HATPase_c_2"/>
    <property type="match status" value="1"/>
</dbReference>
<feature type="domain" description="Histidine kinase/HSP90-like ATPase" evidence="1">
    <location>
        <begin position="76"/>
        <end position="157"/>
    </location>
</feature>
<dbReference type="Gene3D" id="3.30.565.10">
    <property type="entry name" value="Histidine kinase-like ATPase, C-terminal domain"/>
    <property type="match status" value="1"/>
</dbReference>
<evidence type="ECO:0000259" key="1">
    <source>
        <dbReference type="Pfam" id="PF13581"/>
    </source>
</evidence>